<keyword evidence="3 5" id="KW-0862">Zinc</keyword>
<evidence type="ECO:0000256" key="2">
    <source>
        <dbReference type="ARBA" id="ARBA00022723"/>
    </source>
</evidence>
<dbReference type="AlphaFoldDB" id="A0A2K1JGD8"/>
<dbReference type="InterPro" id="IPR047109">
    <property type="entry name" value="CAD-like"/>
</dbReference>
<keyword evidence="10" id="KW-1185">Reference proteome</keyword>
<evidence type="ECO:0000256" key="3">
    <source>
        <dbReference type="ARBA" id="ARBA00022833"/>
    </source>
</evidence>
<dbReference type="InterPro" id="IPR011032">
    <property type="entry name" value="GroES-like_sf"/>
</dbReference>
<dbReference type="EnsemblPlants" id="Pp3c14_4770V3.2">
    <property type="protein sequence ID" value="Pp3c14_4770V3.2"/>
    <property type="gene ID" value="Pp3c14_4770"/>
</dbReference>
<dbReference type="PaxDb" id="3218-PP1S126_185V6.1"/>
<dbReference type="InterPro" id="IPR013149">
    <property type="entry name" value="ADH-like_C"/>
</dbReference>
<dbReference type="InterPro" id="IPR002328">
    <property type="entry name" value="ADH_Zn_CS"/>
</dbReference>
<dbReference type="GO" id="GO:0045551">
    <property type="term" value="F:cinnamyl-alcohol dehydrogenase activity"/>
    <property type="evidence" value="ECO:0000318"/>
    <property type="project" value="GO_Central"/>
</dbReference>
<dbReference type="GO" id="GO:0009809">
    <property type="term" value="P:lignin biosynthetic process"/>
    <property type="evidence" value="ECO:0000318"/>
    <property type="project" value="GO_Central"/>
</dbReference>
<dbReference type="GeneID" id="112291244"/>
<proteinExistence type="inferred from homology"/>
<keyword evidence="4" id="KW-0560">Oxidoreductase</keyword>
<organism evidence="8">
    <name type="scientific">Physcomitrium patens</name>
    <name type="common">Spreading-leaved earth moss</name>
    <name type="synonym">Physcomitrella patens</name>
    <dbReference type="NCBI Taxonomy" id="3218"/>
    <lineage>
        <taxon>Eukaryota</taxon>
        <taxon>Viridiplantae</taxon>
        <taxon>Streptophyta</taxon>
        <taxon>Embryophyta</taxon>
        <taxon>Bryophyta</taxon>
        <taxon>Bryophytina</taxon>
        <taxon>Bryopsida</taxon>
        <taxon>Funariidae</taxon>
        <taxon>Funariales</taxon>
        <taxon>Funariaceae</taxon>
        <taxon>Physcomitrium</taxon>
    </lineage>
</organism>
<dbReference type="RefSeq" id="XP_073394661.1">
    <property type="nucleotide sequence ID" value="XM_073538560.1"/>
</dbReference>
<dbReference type="Gramene" id="Pp3c14_4770V3.1">
    <property type="protein sequence ID" value="Pp3c14_4770V3.1"/>
    <property type="gene ID" value="Pp3c14_4770"/>
</dbReference>
<dbReference type="FunFam" id="3.40.50.720:FF:000022">
    <property type="entry name" value="Cinnamyl alcohol dehydrogenase"/>
    <property type="match status" value="1"/>
</dbReference>
<dbReference type="InterPro" id="IPR029752">
    <property type="entry name" value="D-isomer_DH_CS1"/>
</dbReference>
<comment type="similarity">
    <text evidence="5">Belongs to the zinc-containing alcohol dehydrogenase family.</text>
</comment>
<dbReference type="InterPro" id="IPR036291">
    <property type="entry name" value="NAD(P)-bd_dom_sf"/>
</dbReference>
<name>A0A2K1JGD8_PHYPA</name>
<dbReference type="SUPFAM" id="SSF51735">
    <property type="entry name" value="NAD(P)-binding Rossmann-fold domains"/>
    <property type="match status" value="1"/>
</dbReference>
<reference evidence="8 10" key="2">
    <citation type="journal article" date="2018" name="Plant J.">
        <title>The Physcomitrella patens chromosome-scale assembly reveals moss genome structure and evolution.</title>
        <authorList>
            <person name="Lang D."/>
            <person name="Ullrich K.K."/>
            <person name="Murat F."/>
            <person name="Fuchs J."/>
            <person name="Jenkins J."/>
            <person name="Haas F.B."/>
            <person name="Piednoel M."/>
            <person name="Gundlach H."/>
            <person name="Van Bel M."/>
            <person name="Meyberg R."/>
            <person name="Vives C."/>
            <person name="Morata J."/>
            <person name="Symeonidi A."/>
            <person name="Hiss M."/>
            <person name="Muchero W."/>
            <person name="Kamisugi Y."/>
            <person name="Saleh O."/>
            <person name="Blanc G."/>
            <person name="Decker E.L."/>
            <person name="van Gessel N."/>
            <person name="Grimwood J."/>
            <person name="Hayes R.D."/>
            <person name="Graham S.W."/>
            <person name="Gunter L.E."/>
            <person name="McDaniel S.F."/>
            <person name="Hoernstein S.N.W."/>
            <person name="Larsson A."/>
            <person name="Li F.W."/>
            <person name="Perroud P.F."/>
            <person name="Phillips J."/>
            <person name="Ranjan P."/>
            <person name="Rokshar D.S."/>
            <person name="Rothfels C.J."/>
            <person name="Schneider L."/>
            <person name="Shu S."/>
            <person name="Stevenson D.W."/>
            <person name="Thummler F."/>
            <person name="Tillich M."/>
            <person name="Villarreal Aguilar J.C."/>
            <person name="Widiez T."/>
            <person name="Wong G.K."/>
            <person name="Wymore A."/>
            <person name="Zhang Y."/>
            <person name="Zimmer A.D."/>
            <person name="Quatrano R.S."/>
            <person name="Mayer K.F.X."/>
            <person name="Goodstein D."/>
            <person name="Casacuberta J.M."/>
            <person name="Vandepoele K."/>
            <person name="Reski R."/>
            <person name="Cuming A.C."/>
            <person name="Tuskan G.A."/>
            <person name="Maumus F."/>
            <person name="Salse J."/>
            <person name="Schmutz J."/>
            <person name="Rensing S.A."/>
        </authorList>
    </citation>
    <scope>NUCLEOTIDE SEQUENCE [LARGE SCALE GENOMIC DNA]</scope>
    <source>
        <strain evidence="9 10">cv. Gransden 2004</strain>
    </source>
</reference>
<evidence type="ECO:0000256" key="1">
    <source>
        <dbReference type="ARBA" id="ARBA00001947"/>
    </source>
</evidence>
<comment type="cofactor">
    <cofactor evidence="1 5">
        <name>Zn(2+)</name>
        <dbReference type="ChEBI" id="CHEBI:29105"/>
    </cofactor>
</comment>
<dbReference type="PROSITE" id="PS00059">
    <property type="entry name" value="ADH_ZINC"/>
    <property type="match status" value="1"/>
</dbReference>
<protein>
    <recommendedName>
        <fullName evidence="11">Enoyl reductase (ER) domain-containing protein</fullName>
    </recommendedName>
</protein>
<evidence type="ECO:0000313" key="9">
    <source>
        <dbReference type="EnsemblPlants" id="Pp3c14_4770V3.1"/>
    </source>
</evidence>
<dbReference type="SUPFAM" id="SSF50129">
    <property type="entry name" value="GroES-like"/>
    <property type="match status" value="1"/>
</dbReference>
<dbReference type="EMBL" id="ABEU02000014">
    <property type="protein sequence ID" value="PNR40623.1"/>
    <property type="molecule type" value="Genomic_DNA"/>
</dbReference>
<reference evidence="8 10" key="1">
    <citation type="journal article" date="2008" name="Science">
        <title>The Physcomitrella genome reveals evolutionary insights into the conquest of land by plants.</title>
        <authorList>
            <person name="Rensing S."/>
            <person name="Lang D."/>
            <person name="Zimmer A."/>
            <person name="Terry A."/>
            <person name="Salamov A."/>
            <person name="Shapiro H."/>
            <person name="Nishiyama T."/>
            <person name="Perroud P.-F."/>
            <person name="Lindquist E."/>
            <person name="Kamisugi Y."/>
            <person name="Tanahashi T."/>
            <person name="Sakakibara K."/>
            <person name="Fujita T."/>
            <person name="Oishi K."/>
            <person name="Shin-I T."/>
            <person name="Kuroki Y."/>
            <person name="Toyoda A."/>
            <person name="Suzuki Y."/>
            <person name="Hashimoto A."/>
            <person name="Yamaguchi K."/>
            <person name="Sugano A."/>
            <person name="Kohara Y."/>
            <person name="Fujiyama A."/>
            <person name="Anterola A."/>
            <person name="Aoki S."/>
            <person name="Ashton N."/>
            <person name="Barbazuk W.B."/>
            <person name="Barker E."/>
            <person name="Bennetzen J."/>
            <person name="Bezanilla M."/>
            <person name="Blankenship R."/>
            <person name="Cho S.H."/>
            <person name="Dutcher S."/>
            <person name="Estelle M."/>
            <person name="Fawcett J.A."/>
            <person name="Gundlach H."/>
            <person name="Hanada K."/>
            <person name="Heyl A."/>
            <person name="Hicks K.A."/>
            <person name="Hugh J."/>
            <person name="Lohr M."/>
            <person name="Mayer K."/>
            <person name="Melkozernov A."/>
            <person name="Murata T."/>
            <person name="Nelson D."/>
            <person name="Pils B."/>
            <person name="Prigge M."/>
            <person name="Reiss B."/>
            <person name="Renner T."/>
            <person name="Rombauts S."/>
            <person name="Rushton P."/>
            <person name="Sanderfoot A."/>
            <person name="Schween G."/>
            <person name="Shiu S.-H."/>
            <person name="Stueber K."/>
            <person name="Theodoulou F.L."/>
            <person name="Tu H."/>
            <person name="Van de Peer Y."/>
            <person name="Verrier P.J."/>
            <person name="Waters E."/>
            <person name="Wood A."/>
            <person name="Yang L."/>
            <person name="Cove D."/>
            <person name="Cuming A."/>
            <person name="Hasebe M."/>
            <person name="Lucas S."/>
            <person name="Mishler D.B."/>
            <person name="Reski R."/>
            <person name="Grigoriev I."/>
            <person name="Quatrano R.S."/>
            <person name="Boore J.L."/>
        </authorList>
    </citation>
    <scope>NUCLEOTIDE SEQUENCE [LARGE SCALE GENOMIC DNA]</scope>
    <source>
        <strain evidence="9 10">cv. Gransden 2004</strain>
    </source>
</reference>
<feature type="domain" description="Alcohol dehydrogenase-like N-terminal" evidence="7">
    <location>
        <begin position="33"/>
        <end position="150"/>
    </location>
</feature>
<reference evidence="9" key="3">
    <citation type="submission" date="2020-12" db="UniProtKB">
        <authorList>
            <consortium name="EnsemblPlants"/>
        </authorList>
    </citation>
    <scope>IDENTIFICATION</scope>
</reference>
<dbReference type="Gramene" id="Pp3c14_4770V3.2">
    <property type="protein sequence ID" value="Pp3c14_4770V3.2"/>
    <property type="gene ID" value="Pp3c14_4770"/>
</dbReference>
<dbReference type="CDD" id="cd05283">
    <property type="entry name" value="CAD1"/>
    <property type="match status" value="1"/>
</dbReference>
<dbReference type="Gene3D" id="3.90.180.10">
    <property type="entry name" value="Medium-chain alcohol dehydrogenases, catalytic domain"/>
    <property type="match status" value="1"/>
</dbReference>
<evidence type="ECO:0000259" key="7">
    <source>
        <dbReference type="Pfam" id="PF08240"/>
    </source>
</evidence>
<evidence type="ECO:0008006" key="11">
    <source>
        <dbReference type="Google" id="ProtNLM"/>
    </source>
</evidence>
<gene>
    <name evidence="9" type="primary">LOC112291244</name>
    <name evidence="8" type="ORF">PHYPA_018026</name>
</gene>
<dbReference type="PROSITE" id="PS00065">
    <property type="entry name" value="D_2_HYDROXYACID_DH_1"/>
    <property type="match status" value="1"/>
</dbReference>
<evidence type="ECO:0000256" key="4">
    <source>
        <dbReference type="ARBA" id="ARBA00023002"/>
    </source>
</evidence>
<keyword evidence="2 5" id="KW-0479">Metal-binding</keyword>
<dbReference type="RefSeq" id="XP_073394660.1">
    <property type="nucleotide sequence ID" value="XM_073538559.1"/>
</dbReference>
<dbReference type="GO" id="GO:0008270">
    <property type="term" value="F:zinc ion binding"/>
    <property type="evidence" value="ECO:0007669"/>
    <property type="project" value="InterPro"/>
</dbReference>
<dbReference type="RefSeq" id="XP_073394658.1">
    <property type="nucleotide sequence ID" value="XM_073538557.1"/>
</dbReference>
<dbReference type="PANTHER" id="PTHR42683">
    <property type="entry name" value="ALDEHYDE REDUCTASE"/>
    <property type="match status" value="1"/>
</dbReference>
<dbReference type="OrthoDB" id="1879366at2759"/>
<sequence>MGEAPTLQTLGWAAQNSSGLLAPYKFKRRVTRPNDVTMKVKYCGICHSDVCQIRYEWGASEYPMVPGHEVVGVMKEVGCEVADFKVGQTTGVRCMVWSCQTCESCDDGLEQYCPKKIWTYNGVDTDGTPTYGGYSTEMVCDRKYVLGIPENCPLDAASPFLCAGITTFSPMKYYGMTEKGKSLGVIGLGGLGRMAVKCAKAFGLRVTVFSTSPGKEKESRELLGADDFIISTDKEKIKAAESTIDNIIDTVSAVHPVDVYLGLLKTNGKFIMVGIPESPLQFSPNSVISWRRCVGGSLLGGVAETQEILDFCGIYHSFELQQQMMNCWIVCCIQTLEAFCGCNSECS</sequence>
<evidence type="ECO:0000313" key="10">
    <source>
        <dbReference type="Proteomes" id="UP000006727"/>
    </source>
</evidence>
<accession>A0A2K1JGD8</accession>
<dbReference type="Proteomes" id="UP000006727">
    <property type="component" value="Chromosome 14"/>
</dbReference>
<feature type="domain" description="Alcohol dehydrogenase-like C-terminal" evidence="6">
    <location>
        <begin position="190"/>
        <end position="311"/>
    </location>
</feature>
<dbReference type="Pfam" id="PF08240">
    <property type="entry name" value="ADH_N"/>
    <property type="match status" value="1"/>
</dbReference>
<evidence type="ECO:0000256" key="5">
    <source>
        <dbReference type="RuleBase" id="RU361277"/>
    </source>
</evidence>
<dbReference type="EnsemblPlants" id="Pp3c14_4770V3.1">
    <property type="protein sequence ID" value="Pp3c14_4770V3.1"/>
    <property type="gene ID" value="Pp3c14_4770"/>
</dbReference>
<evidence type="ECO:0000259" key="6">
    <source>
        <dbReference type="Pfam" id="PF00107"/>
    </source>
</evidence>
<dbReference type="InterPro" id="IPR013154">
    <property type="entry name" value="ADH-like_N"/>
</dbReference>
<dbReference type="Gene3D" id="3.40.50.720">
    <property type="entry name" value="NAD(P)-binding Rossmann-like Domain"/>
    <property type="match status" value="1"/>
</dbReference>
<evidence type="ECO:0000313" key="8">
    <source>
        <dbReference type="EMBL" id="PNR40623.1"/>
    </source>
</evidence>
<dbReference type="Pfam" id="PF00107">
    <property type="entry name" value="ADH_zinc_N"/>
    <property type="match status" value="1"/>
</dbReference>
<dbReference type="STRING" id="3218.A0A2K1JGD8"/>
<dbReference type="OMA" id="CENGDEM"/>